<reference evidence="2" key="1">
    <citation type="submission" date="2022-11" db="EMBL/GenBank/DDBJ databases">
        <authorList>
            <person name="Petersen C."/>
        </authorList>
    </citation>
    <scope>NUCLEOTIDE SEQUENCE</scope>
    <source>
        <strain evidence="2">IBT 21917</strain>
    </source>
</reference>
<dbReference type="AlphaFoldDB" id="A0A9W9IKX3"/>
<gene>
    <name evidence="2" type="ORF">N7492_002927</name>
</gene>
<feature type="compositionally biased region" description="Basic and acidic residues" evidence="1">
    <location>
        <begin position="715"/>
        <end position="734"/>
    </location>
</feature>
<proteinExistence type="predicted"/>
<feature type="compositionally biased region" description="Basic and acidic residues" evidence="1">
    <location>
        <begin position="666"/>
        <end position="676"/>
    </location>
</feature>
<organism evidence="2 3">
    <name type="scientific">Penicillium capsulatum</name>
    <dbReference type="NCBI Taxonomy" id="69766"/>
    <lineage>
        <taxon>Eukaryota</taxon>
        <taxon>Fungi</taxon>
        <taxon>Dikarya</taxon>
        <taxon>Ascomycota</taxon>
        <taxon>Pezizomycotina</taxon>
        <taxon>Eurotiomycetes</taxon>
        <taxon>Eurotiomycetidae</taxon>
        <taxon>Eurotiales</taxon>
        <taxon>Aspergillaceae</taxon>
        <taxon>Penicillium</taxon>
    </lineage>
</organism>
<feature type="region of interest" description="Disordered" evidence="1">
    <location>
        <begin position="655"/>
        <end position="679"/>
    </location>
</feature>
<feature type="compositionally biased region" description="Basic and acidic residues" evidence="1">
    <location>
        <begin position="30"/>
        <end position="48"/>
    </location>
</feature>
<evidence type="ECO:0000256" key="1">
    <source>
        <dbReference type="SAM" id="MobiDB-lite"/>
    </source>
</evidence>
<comment type="caution">
    <text evidence="2">The sequence shown here is derived from an EMBL/GenBank/DDBJ whole genome shotgun (WGS) entry which is preliminary data.</text>
</comment>
<feature type="region of interest" description="Disordered" evidence="1">
    <location>
        <begin position="29"/>
        <end position="48"/>
    </location>
</feature>
<dbReference type="OrthoDB" id="4366281at2759"/>
<sequence>MPKDLVLGGKPFHGKGSLYSKRSLYGKEIPNWHEEQPQDSSPKKGRGDIQRAPLLKRFNLSVQGPRHDHPDWAEIPEDIRDEPMVQTILTFPSLETPCTELLQDIQNNLLPSCQDMDYAEQVIAHGGIDKVTEELLAHVRPEVLDLQGKQITRGNLEKIRRVQNDDENWDDPIGYLDFITDDRSPEWLRYYVGQCEIAKRRLVNGHAQEALRASLSSLHYFIVWMGNGHRSMNFIRLWSVPRNKMDMNHWLIIKQNILESVFCKAFNSHFGVLDGRTAEACLQENFVPQNPSFGLNLMTPLAQGGFKLGFERSQLVQAANHSPDSQILYWLRHFCQKRINHLNDRKQRHLLAERPIFRADFERALCDALRDNALFRDIKASFTFEVEPQWQERPQQIRDSMPFFGTLSARVGFVLDYAAICPASGALQENPVGVPKFGIPWALRKCRFDDTNCLVWTFNFDHFLPLGMEALGSPKLKTNARHLELIKDSQARIIFLCGPRAEEAVRDSSMERFTLELRGFKYPIYLARVPSDSGITIRLFIRCPPIPSQIWSSSKSDSSKFSEGLRFAISLLRLKGIRGYSIETMTLLGTILSWARQEKAGKTPVGIDTMGFPVRLWLLRKGISEETLEKVQQLAGGSLARGLLMILGSLERRPCKRKRDPEDEPEHYVKKNRSDHGSFNPIAFQKVRRIVSSAQRDHENTYQKGLSDLPPEEVQESRQAKDDLLPHDVQDSAKVKNSLEVQEARQVKDNLLPHEFQDSAKVKNSLDESEVRQILTGTGSSTLKEQVRDLIHSQPEQDGDLKTDDEESEAPLDIELSELAPLCEDAMDQGILNPKISEARRFKNSSGYTWRKERVRFRNFEYRYQAQPDISRSGRTITLNRCHISIHQFEDIGDGTIWVRIEVSEPGQRHPHCYAPKALDSDPASRLAFRLRYQPSSGPEVVRFGDRSGFQAIYAGNTFLDILLEGKSYEEIAKIPRRYIFLGNLKECPDELKRFCPGAYTDGCDLTGEEDGSE</sequence>
<protein>
    <submittedName>
        <fullName evidence="2">Uncharacterized protein</fullName>
    </submittedName>
</protein>
<dbReference type="Proteomes" id="UP001146351">
    <property type="component" value="Unassembled WGS sequence"/>
</dbReference>
<dbReference type="EMBL" id="JAPQKO010000002">
    <property type="protein sequence ID" value="KAJ5179717.1"/>
    <property type="molecule type" value="Genomic_DNA"/>
</dbReference>
<accession>A0A9W9IKX3</accession>
<evidence type="ECO:0000313" key="3">
    <source>
        <dbReference type="Proteomes" id="UP001146351"/>
    </source>
</evidence>
<name>A0A9W9IKX3_9EURO</name>
<reference evidence="2" key="2">
    <citation type="journal article" date="2023" name="IMA Fungus">
        <title>Comparative genomic study of the Penicillium genus elucidates a diverse pangenome and 15 lateral gene transfer events.</title>
        <authorList>
            <person name="Petersen C."/>
            <person name="Sorensen T."/>
            <person name="Nielsen M.R."/>
            <person name="Sondergaard T.E."/>
            <person name="Sorensen J.L."/>
            <person name="Fitzpatrick D.A."/>
            <person name="Frisvad J.C."/>
            <person name="Nielsen K.L."/>
        </authorList>
    </citation>
    <scope>NUCLEOTIDE SEQUENCE</scope>
    <source>
        <strain evidence="2">IBT 21917</strain>
    </source>
</reference>
<evidence type="ECO:0000313" key="2">
    <source>
        <dbReference type="EMBL" id="KAJ5179717.1"/>
    </source>
</evidence>
<feature type="region of interest" description="Disordered" evidence="1">
    <location>
        <begin position="695"/>
        <end position="738"/>
    </location>
</feature>
<keyword evidence="3" id="KW-1185">Reference proteome</keyword>